<evidence type="ECO:0000313" key="2">
    <source>
        <dbReference type="EMBL" id="CAD8198750.1"/>
    </source>
</evidence>
<organism evidence="2 3">
    <name type="scientific">Paramecium pentaurelia</name>
    <dbReference type="NCBI Taxonomy" id="43138"/>
    <lineage>
        <taxon>Eukaryota</taxon>
        <taxon>Sar</taxon>
        <taxon>Alveolata</taxon>
        <taxon>Ciliophora</taxon>
        <taxon>Intramacronucleata</taxon>
        <taxon>Oligohymenophorea</taxon>
        <taxon>Peniculida</taxon>
        <taxon>Parameciidae</taxon>
        <taxon>Paramecium</taxon>
    </lineage>
</organism>
<evidence type="ECO:0008006" key="4">
    <source>
        <dbReference type="Google" id="ProtNLM"/>
    </source>
</evidence>
<comment type="caution">
    <text evidence="2">The sequence shown here is derived from an EMBL/GenBank/DDBJ whole genome shotgun (WGS) entry which is preliminary data.</text>
</comment>
<accession>A0A8S1XCF1</accession>
<dbReference type="AlphaFoldDB" id="A0A8S1XCF1"/>
<reference evidence="2" key="1">
    <citation type="submission" date="2021-01" db="EMBL/GenBank/DDBJ databases">
        <authorList>
            <consortium name="Genoscope - CEA"/>
            <person name="William W."/>
        </authorList>
    </citation>
    <scope>NUCLEOTIDE SEQUENCE</scope>
</reference>
<keyword evidence="1" id="KW-0472">Membrane</keyword>
<keyword evidence="1" id="KW-1133">Transmembrane helix</keyword>
<dbReference type="EMBL" id="CAJJDO010000119">
    <property type="protein sequence ID" value="CAD8198750.1"/>
    <property type="molecule type" value="Genomic_DNA"/>
</dbReference>
<keyword evidence="1" id="KW-0812">Transmembrane</keyword>
<evidence type="ECO:0000256" key="1">
    <source>
        <dbReference type="SAM" id="Phobius"/>
    </source>
</evidence>
<feature type="transmembrane region" description="Helical" evidence="1">
    <location>
        <begin position="58"/>
        <end position="75"/>
    </location>
</feature>
<gene>
    <name evidence="2" type="ORF">PPENT_87.1.T1190157</name>
</gene>
<protein>
    <recommendedName>
        <fullName evidence="4">Transmembrane protein</fullName>
    </recommendedName>
</protein>
<feature type="transmembrane region" description="Helical" evidence="1">
    <location>
        <begin position="30"/>
        <end position="51"/>
    </location>
</feature>
<sequence>MINKYTLQFIDNAIEQKYQEYQLQMKRKPILQKVIMMTFLIIIAKLIALMINFSLKDVYSTIGYLVVNMVFILILKFQPHLIRWILIVINYGVLIFYYEPDEGKTQYKHQLSSALIVSYQFIVMNTGEFIDTLVQVISFYAFYLAYFIEYQPDYSVSLTLATFLLSFLLIITFYENASAERSKFKLTIIENKWDEILQNMIVEPCVIFNYNYLKSSFILKKSIDFIYTIESTVELKQFLRNSIVNQSQKTNLENFIYKKVQQLNKDNIQIWNQKLTIVYLKKVHNIYYSILSDISPIILIKVKPFKFSKNESELEDKYQYKYKILIKSILNQFKLISQKQFPNLNTIFKISMYHYLHEKIEKQIISFIKISKILNQLQLIYPQKQITIENQQKRSTIFGHKNLLYLVLMEVFEIMLSKQIHIRIINSESSTKLFIYGILIERAQEKLTSRLFYYQSNLEALEITNQYVSLVLKYKLQSFN</sequence>
<feature type="transmembrane region" description="Helical" evidence="1">
    <location>
        <begin position="154"/>
        <end position="174"/>
    </location>
</feature>
<dbReference type="OrthoDB" id="301209at2759"/>
<feature type="transmembrane region" description="Helical" evidence="1">
    <location>
        <begin position="129"/>
        <end position="148"/>
    </location>
</feature>
<evidence type="ECO:0000313" key="3">
    <source>
        <dbReference type="Proteomes" id="UP000689195"/>
    </source>
</evidence>
<name>A0A8S1XCF1_9CILI</name>
<dbReference type="Proteomes" id="UP000689195">
    <property type="component" value="Unassembled WGS sequence"/>
</dbReference>
<feature type="transmembrane region" description="Helical" evidence="1">
    <location>
        <begin position="81"/>
        <end position="98"/>
    </location>
</feature>
<proteinExistence type="predicted"/>
<keyword evidence="3" id="KW-1185">Reference proteome</keyword>